<comment type="subunit">
    <text evidence="4">Component of the EKC/KEOPS complex composed of at least BUD32, CGI121, GON7, KAE1 and PCC1; the whole complex dimerizes.</text>
</comment>
<dbReference type="InterPro" id="IPR008266">
    <property type="entry name" value="Tyr_kinase_AS"/>
</dbReference>
<evidence type="ECO:0000256" key="16">
    <source>
        <dbReference type="ARBA" id="ARBA00033194"/>
    </source>
</evidence>
<evidence type="ECO:0000256" key="3">
    <source>
        <dbReference type="ARBA" id="ARBA00010630"/>
    </source>
</evidence>
<evidence type="ECO:0000256" key="5">
    <source>
        <dbReference type="ARBA" id="ARBA00012513"/>
    </source>
</evidence>
<dbReference type="GO" id="GO:0008033">
    <property type="term" value="P:tRNA processing"/>
    <property type="evidence" value="ECO:0007669"/>
    <property type="project" value="UniProtKB-KW"/>
</dbReference>
<evidence type="ECO:0000256" key="15">
    <source>
        <dbReference type="ARBA" id="ARBA00030980"/>
    </source>
</evidence>
<gene>
    <name evidence="21" type="ORF">AB675_6916</name>
</gene>
<comment type="subcellular location">
    <subcellularLocation>
        <location evidence="2">Chromosome</location>
        <location evidence="2">Telomere</location>
    </subcellularLocation>
</comment>
<comment type="catalytic activity">
    <reaction evidence="18">
        <text>L-seryl-[protein] + ATP = O-phospho-L-seryl-[protein] + ADP + H(+)</text>
        <dbReference type="Rhea" id="RHEA:17989"/>
        <dbReference type="Rhea" id="RHEA-COMP:9863"/>
        <dbReference type="Rhea" id="RHEA-COMP:11604"/>
        <dbReference type="ChEBI" id="CHEBI:15378"/>
        <dbReference type="ChEBI" id="CHEBI:29999"/>
        <dbReference type="ChEBI" id="CHEBI:30616"/>
        <dbReference type="ChEBI" id="CHEBI:83421"/>
        <dbReference type="ChEBI" id="CHEBI:456216"/>
        <dbReference type="EC" id="2.7.11.1"/>
    </reaction>
</comment>
<feature type="region of interest" description="Disordered" evidence="19">
    <location>
        <begin position="127"/>
        <end position="152"/>
    </location>
</feature>
<organism evidence="21 22">
    <name type="scientific">Cyphellophora attinorum</name>
    <dbReference type="NCBI Taxonomy" id="1664694"/>
    <lineage>
        <taxon>Eukaryota</taxon>
        <taxon>Fungi</taxon>
        <taxon>Dikarya</taxon>
        <taxon>Ascomycota</taxon>
        <taxon>Pezizomycotina</taxon>
        <taxon>Eurotiomycetes</taxon>
        <taxon>Chaetothyriomycetidae</taxon>
        <taxon>Chaetothyriales</taxon>
        <taxon>Cyphellophoraceae</taxon>
        <taxon>Cyphellophora</taxon>
    </lineage>
</organism>
<evidence type="ECO:0000259" key="20">
    <source>
        <dbReference type="PROSITE" id="PS50011"/>
    </source>
</evidence>
<dbReference type="PANTHER" id="PTHR12209:SF0">
    <property type="entry name" value="EKC_KEOPS COMPLEX SUBUNIT TP53RK"/>
    <property type="match status" value="1"/>
</dbReference>
<dbReference type="SUPFAM" id="SSF56112">
    <property type="entry name" value="Protein kinase-like (PK-like)"/>
    <property type="match status" value="1"/>
</dbReference>
<proteinExistence type="inferred from homology"/>
<name>A0A0N0NPX1_9EURO</name>
<dbReference type="Gene3D" id="1.10.510.10">
    <property type="entry name" value="Transferase(Phosphotransferase) domain 1"/>
    <property type="match status" value="1"/>
</dbReference>
<evidence type="ECO:0000256" key="18">
    <source>
        <dbReference type="ARBA" id="ARBA00048679"/>
    </source>
</evidence>
<feature type="region of interest" description="Disordered" evidence="19">
    <location>
        <begin position="1"/>
        <end position="20"/>
    </location>
</feature>
<keyword evidence="14" id="KW-0779">Telomere</keyword>
<dbReference type="GO" id="GO:0070525">
    <property type="term" value="P:tRNA threonylcarbamoyladenosine metabolic process"/>
    <property type="evidence" value="ECO:0007669"/>
    <property type="project" value="TreeGrafter"/>
</dbReference>
<keyword evidence="10" id="KW-0819">tRNA processing</keyword>
<evidence type="ECO:0000313" key="21">
    <source>
        <dbReference type="EMBL" id="KPI43251.1"/>
    </source>
</evidence>
<evidence type="ECO:0000256" key="10">
    <source>
        <dbReference type="ARBA" id="ARBA00022694"/>
    </source>
</evidence>
<evidence type="ECO:0000256" key="6">
    <source>
        <dbReference type="ARBA" id="ARBA00013948"/>
    </source>
</evidence>
<protein>
    <recommendedName>
        <fullName evidence="7">EKC/KEOPS complex subunit BUD32</fullName>
        <ecNumber evidence="5">2.7.11.1</ecNumber>
    </recommendedName>
    <alternativeName>
        <fullName evidence="15 16">Atypical Serine/threonine protein kinase BUD32</fullName>
    </alternativeName>
    <alternativeName>
        <fullName evidence="6">EKC/KEOPS complex subunit bud32</fullName>
    </alternativeName>
</protein>
<dbReference type="AlphaFoldDB" id="A0A0N0NPX1"/>
<keyword evidence="9" id="KW-0808">Transferase</keyword>
<dbReference type="Proteomes" id="UP000038010">
    <property type="component" value="Unassembled WGS sequence"/>
</dbReference>
<sequence length="371" mass="40448">MASPANEPTTAQSDTRLPWPFSLPNQSQPPVLIAQGAEALLYRTTYLCPSTLAALKVRPSKKYRHKVLDERLTKQRVLAEARVLVKLAGVAGSSGEDAWGVPGVYGVEWDVGRKVKGLRHLRSALRQQEAGAGRAEQDQPPTEAVSSNSPTPSGGGAWLLMEWIDGTSVKQLIRDWDAWLRQTSGNPTTGNTTLLLTDEEKQAGEEELKGLLRRIGRAVAGMHSKGSVIHGDLTTSNLLVRKVGGHAALKEVQPQQQEPQQPPSQTAYTQTASDPSTNDHGGRLPRPDLSGEIVLIDFGLATTSVQDEDRAVDLYVLERAFGSTHPRQEAFFDQEVLQSADGYRGAWKGSGVVLKRLEDVRLRGRKRSMLG</sequence>
<keyword evidence="13" id="KW-0067">ATP-binding</keyword>
<evidence type="ECO:0000256" key="11">
    <source>
        <dbReference type="ARBA" id="ARBA00022741"/>
    </source>
</evidence>
<evidence type="ECO:0000256" key="9">
    <source>
        <dbReference type="ARBA" id="ARBA00022679"/>
    </source>
</evidence>
<dbReference type="RefSeq" id="XP_018003214.1">
    <property type="nucleotide sequence ID" value="XM_018147242.1"/>
</dbReference>
<keyword evidence="11" id="KW-0547">Nucleotide-binding</keyword>
<dbReference type="GO" id="GO:0004674">
    <property type="term" value="F:protein serine/threonine kinase activity"/>
    <property type="evidence" value="ECO:0007669"/>
    <property type="project" value="UniProtKB-EC"/>
</dbReference>
<feature type="region of interest" description="Disordered" evidence="19">
    <location>
        <begin position="251"/>
        <end position="286"/>
    </location>
</feature>
<dbReference type="STRING" id="1664694.A0A0N0NPX1"/>
<evidence type="ECO:0000256" key="12">
    <source>
        <dbReference type="ARBA" id="ARBA00022777"/>
    </source>
</evidence>
<feature type="compositionally biased region" description="Polar residues" evidence="19">
    <location>
        <begin position="266"/>
        <end position="279"/>
    </location>
</feature>
<dbReference type="PROSITE" id="PS00109">
    <property type="entry name" value="PROTEIN_KINASE_TYR"/>
    <property type="match status" value="1"/>
</dbReference>
<comment type="function">
    <text evidence="1">Component of the EKC/KEOPS complex that is required for the formation of a threonylcarbamoyl group on adenosine at position 37 (t(6)A37) in tRNAs that read codons beginning with adenine. The complex is probably involved in the transfer of the threonylcarbamoyl moiety of threonylcarbamoyl-AMP (TC-AMP) to the N6 group of A37. BUD32 has ATPase activity in the context of the EKC/KEOPS complex and likely plays a supporting role to the catalytic subunit KAE1. The EKC/KEOPS complex also promotes both telomere uncapping and telomere elongation. The complex is required for efficient recruitment of transcriptional coactivators.</text>
</comment>
<dbReference type="InterPro" id="IPR011009">
    <property type="entry name" value="Kinase-like_dom_sf"/>
</dbReference>
<dbReference type="Gene3D" id="3.30.200.20">
    <property type="entry name" value="Phosphorylase Kinase, domain 1"/>
    <property type="match status" value="1"/>
</dbReference>
<keyword evidence="8" id="KW-0158">Chromosome</keyword>
<dbReference type="GO" id="GO:0005524">
    <property type="term" value="F:ATP binding"/>
    <property type="evidence" value="ECO:0007669"/>
    <property type="project" value="UniProtKB-KW"/>
</dbReference>
<evidence type="ECO:0000256" key="19">
    <source>
        <dbReference type="SAM" id="MobiDB-lite"/>
    </source>
</evidence>
<dbReference type="EC" id="2.7.11.1" evidence="5"/>
<evidence type="ECO:0000256" key="4">
    <source>
        <dbReference type="ARBA" id="ARBA00011534"/>
    </source>
</evidence>
<keyword evidence="12" id="KW-0418">Kinase</keyword>
<feature type="compositionally biased region" description="Low complexity" evidence="19">
    <location>
        <begin position="253"/>
        <end position="265"/>
    </location>
</feature>
<dbReference type="InterPro" id="IPR000719">
    <property type="entry name" value="Prot_kinase_dom"/>
</dbReference>
<evidence type="ECO:0000256" key="8">
    <source>
        <dbReference type="ARBA" id="ARBA00022454"/>
    </source>
</evidence>
<evidence type="ECO:0000256" key="7">
    <source>
        <dbReference type="ARBA" id="ARBA00019973"/>
    </source>
</evidence>
<feature type="compositionally biased region" description="Polar residues" evidence="19">
    <location>
        <begin position="1"/>
        <end position="15"/>
    </location>
</feature>
<comment type="similarity">
    <text evidence="3">Belongs to the protein kinase superfamily. BUD32 family.</text>
</comment>
<evidence type="ECO:0000256" key="14">
    <source>
        <dbReference type="ARBA" id="ARBA00022895"/>
    </source>
</evidence>
<dbReference type="PANTHER" id="PTHR12209">
    <property type="entry name" value="NON-SPECIFIC SERINE/THREONINE PROTEIN KINASE"/>
    <property type="match status" value="1"/>
</dbReference>
<evidence type="ECO:0000313" key="22">
    <source>
        <dbReference type="Proteomes" id="UP000038010"/>
    </source>
</evidence>
<evidence type="ECO:0000256" key="2">
    <source>
        <dbReference type="ARBA" id="ARBA00004574"/>
    </source>
</evidence>
<dbReference type="GeneID" id="28739121"/>
<dbReference type="OrthoDB" id="3399at2759"/>
<dbReference type="GO" id="GO:0005634">
    <property type="term" value="C:nucleus"/>
    <property type="evidence" value="ECO:0007669"/>
    <property type="project" value="TreeGrafter"/>
</dbReference>
<evidence type="ECO:0000256" key="1">
    <source>
        <dbReference type="ARBA" id="ARBA00003747"/>
    </source>
</evidence>
<keyword evidence="22" id="KW-1185">Reference proteome</keyword>
<comment type="caution">
    <text evidence="21">The sequence shown here is derived from an EMBL/GenBank/DDBJ whole genome shotgun (WGS) entry which is preliminary data.</text>
</comment>
<dbReference type="VEuPathDB" id="FungiDB:AB675_6916"/>
<evidence type="ECO:0000256" key="13">
    <source>
        <dbReference type="ARBA" id="ARBA00022840"/>
    </source>
</evidence>
<reference evidence="21 22" key="1">
    <citation type="submission" date="2015-06" db="EMBL/GenBank/DDBJ databases">
        <title>Draft genome of the ant-associated black yeast Phialophora attae CBS 131958.</title>
        <authorList>
            <person name="Moreno L.F."/>
            <person name="Stielow B.J."/>
            <person name="de Hoog S."/>
            <person name="Vicente V.A."/>
            <person name="Weiss V.A."/>
            <person name="de Vries M."/>
            <person name="Cruz L.M."/>
            <person name="Souza E.M."/>
        </authorList>
    </citation>
    <scope>NUCLEOTIDE SEQUENCE [LARGE SCALE GENOMIC DNA]</scope>
    <source>
        <strain evidence="21 22">CBS 131958</strain>
    </source>
</reference>
<dbReference type="PROSITE" id="PS50011">
    <property type="entry name" value="PROTEIN_KINASE_DOM"/>
    <property type="match status" value="1"/>
</dbReference>
<evidence type="ECO:0000256" key="17">
    <source>
        <dbReference type="ARBA" id="ARBA00047899"/>
    </source>
</evidence>
<accession>A0A0N0NPX1</accession>
<dbReference type="GO" id="GO:0000408">
    <property type="term" value="C:EKC/KEOPS complex"/>
    <property type="evidence" value="ECO:0007669"/>
    <property type="project" value="TreeGrafter"/>
</dbReference>
<dbReference type="GO" id="GO:0000781">
    <property type="term" value="C:chromosome, telomeric region"/>
    <property type="evidence" value="ECO:0007669"/>
    <property type="project" value="UniProtKB-SubCell"/>
</dbReference>
<comment type="catalytic activity">
    <reaction evidence="17">
        <text>L-threonyl-[protein] + ATP = O-phospho-L-threonyl-[protein] + ADP + H(+)</text>
        <dbReference type="Rhea" id="RHEA:46608"/>
        <dbReference type="Rhea" id="RHEA-COMP:11060"/>
        <dbReference type="Rhea" id="RHEA-COMP:11605"/>
        <dbReference type="ChEBI" id="CHEBI:15378"/>
        <dbReference type="ChEBI" id="CHEBI:30013"/>
        <dbReference type="ChEBI" id="CHEBI:30616"/>
        <dbReference type="ChEBI" id="CHEBI:61977"/>
        <dbReference type="ChEBI" id="CHEBI:456216"/>
        <dbReference type="EC" id="2.7.11.1"/>
    </reaction>
</comment>
<dbReference type="EMBL" id="LFJN01000005">
    <property type="protein sequence ID" value="KPI43251.1"/>
    <property type="molecule type" value="Genomic_DNA"/>
</dbReference>
<dbReference type="GO" id="GO:0005829">
    <property type="term" value="C:cytosol"/>
    <property type="evidence" value="ECO:0007669"/>
    <property type="project" value="TreeGrafter"/>
</dbReference>
<feature type="domain" description="Protein kinase" evidence="20">
    <location>
        <begin position="27"/>
        <end position="371"/>
    </location>
</feature>